<feature type="region of interest" description="Disordered" evidence="1">
    <location>
        <begin position="75"/>
        <end position="124"/>
    </location>
</feature>
<organism evidence="2 3">
    <name type="scientific">Corynebacterium guaraldiae</name>
    <dbReference type="NCBI Taxonomy" id="3051103"/>
    <lineage>
        <taxon>Bacteria</taxon>
        <taxon>Bacillati</taxon>
        <taxon>Actinomycetota</taxon>
        <taxon>Actinomycetes</taxon>
        <taxon>Mycobacteriales</taxon>
        <taxon>Corynebacteriaceae</taxon>
        <taxon>Corynebacterium</taxon>
    </lineage>
</organism>
<protein>
    <submittedName>
        <fullName evidence="2">Uncharacterized protein</fullName>
    </submittedName>
</protein>
<comment type="caution">
    <text evidence="2">The sequence shown here is derived from an EMBL/GenBank/DDBJ whole genome shotgun (WGS) entry which is preliminary data.</text>
</comment>
<evidence type="ECO:0000313" key="2">
    <source>
        <dbReference type="EMBL" id="TRX50540.1"/>
    </source>
</evidence>
<feature type="region of interest" description="Disordered" evidence="1">
    <location>
        <begin position="1"/>
        <end position="22"/>
    </location>
</feature>
<accession>A0ABY3CW71</accession>
<dbReference type="RefSeq" id="WP_141746424.1">
    <property type="nucleotide sequence ID" value="NZ_VKDG01000008.1"/>
</dbReference>
<dbReference type="Proteomes" id="UP000316859">
    <property type="component" value="Unassembled WGS sequence"/>
</dbReference>
<name>A0ABY3CW71_9CORY</name>
<feature type="compositionally biased region" description="Gly residues" evidence="1">
    <location>
        <begin position="112"/>
        <end position="124"/>
    </location>
</feature>
<dbReference type="EMBL" id="VKDI01000003">
    <property type="protein sequence ID" value="TRX50540.1"/>
    <property type="molecule type" value="Genomic_DNA"/>
</dbReference>
<sequence>MGEHGIVVPRAQEGVPHARSSDVADGQLIQQHGTGDLLFPGKRVRFAGVSGVSVAHLGVDVKAIGCAVLPGPVVRGTGTDELFDDPVPGMRMTGNSPSRGGTGSRWRRGHQTGLGHGQGPGGRG</sequence>
<reference evidence="2 3" key="1">
    <citation type="submission" date="2019-07" db="EMBL/GenBank/DDBJ databases">
        <title>Draft genome of C. aurimucosum strain 2299.</title>
        <authorList>
            <person name="Pacheco L.G.C."/>
            <person name="Aguiar E.R.G.R."/>
            <person name="Santos C.S."/>
            <person name="Rocha D.J.P.G."/>
            <person name="Sant'Anna L.O."/>
            <person name="Mattos-Guaraldi A.L."/>
            <person name="Santos L.S."/>
        </authorList>
    </citation>
    <scope>NUCLEOTIDE SEQUENCE [LARGE SCALE GENOMIC DNA]</scope>
    <source>
        <strain evidence="2 3">2299</strain>
    </source>
</reference>
<evidence type="ECO:0000256" key="1">
    <source>
        <dbReference type="SAM" id="MobiDB-lite"/>
    </source>
</evidence>
<gene>
    <name evidence="2" type="ORF">FNY88_01825</name>
</gene>
<evidence type="ECO:0000313" key="3">
    <source>
        <dbReference type="Proteomes" id="UP000316859"/>
    </source>
</evidence>
<keyword evidence="3" id="KW-1185">Reference proteome</keyword>
<proteinExistence type="predicted"/>